<keyword evidence="1" id="KW-1133">Transmembrane helix</keyword>
<accession>A0A7W7Y5W7</accession>
<name>A0A7W7Y5W7_9BACT</name>
<feature type="transmembrane region" description="Helical" evidence="1">
    <location>
        <begin position="6"/>
        <end position="30"/>
    </location>
</feature>
<dbReference type="Proteomes" id="UP000528322">
    <property type="component" value="Unassembled WGS sequence"/>
</dbReference>
<sequence>MNHVTIYLLMASLLGAFILTVASYATASFLY</sequence>
<comment type="caution">
    <text evidence="2">The sequence shown here is derived from an EMBL/GenBank/DDBJ whole genome shotgun (WGS) entry which is preliminary data.</text>
</comment>
<dbReference type="EMBL" id="JACHID010000014">
    <property type="protein sequence ID" value="MBB5022671.1"/>
    <property type="molecule type" value="Genomic_DNA"/>
</dbReference>
<organism evidence="2 3">
    <name type="scientific">Desulfurispira natronophila</name>
    <dbReference type="NCBI Taxonomy" id="682562"/>
    <lineage>
        <taxon>Bacteria</taxon>
        <taxon>Pseudomonadati</taxon>
        <taxon>Chrysiogenota</taxon>
        <taxon>Chrysiogenia</taxon>
        <taxon>Chrysiogenales</taxon>
        <taxon>Chrysiogenaceae</taxon>
        <taxon>Desulfurispira</taxon>
    </lineage>
</organism>
<keyword evidence="1" id="KW-0472">Membrane</keyword>
<reference evidence="2 3" key="1">
    <citation type="submission" date="2020-08" db="EMBL/GenBank/DDBJ databases">
        <title>Genomic Encyclopedia of Type Strains, Phase IV (KMG-IV): sequencing the most valuable type-strain genomes for metagenomic binning, comparative biology and taxonomic classification.</title>
        <authorList>
            <person name="Goeker M."/>
        </authorList>
    </citation>
    <scope>NUCLEOTIDE SEQUENCE [LARGE SCALE GENOMIC DNA]</scope>
    <source>
        <strain evidence="2 3">DSM 22071</strain>
    </source>
</reference>
<keyword evidence="1" id="KW-0812">Transmembrane</keyword>
<evidence type="ECO:0000256" key="1">
    <source>
        <dbReference type="SAM" id="Phobius"/>
    </source>
</evidence>
<dbReference type="AlphaFoldDB" id="A0A7W7Y5W7"/>
<proteinExistence type="predicted"/>
<gene>
    <name evidence="2" type="ORF">HNR37_002010</name>
</gene>
<protein>
    <submittedName>
        <fullName evidence="2">Uncharacterized protein</fullName>
    </submittedName>
</protein>
<keyword evidence="3" id="KW-1185">Reference proteome</keyword>
<evidence type="ECO:0000313" key="3">
    <source>
        <dbReference type="Proteomes" id="UP000528322"/>
    </source>
</evidence>
<evidence type="ECO:0000313" key="2">
    <source>
        <dbReference type="EMBL" id="MBB5022671.1"/>
    </source>
</evidence>